<dbReference type="SMART" id="SM00257">
    <property type="entry name" value="LysM"/>
    <property type="match status" value="1"/>
</dbReference>
<dbReference type="Gene3D" id="3.10.350.10">
    <property type="entry name" value="LysM domain"/>
    <property type="match status" value="1"/>
</dbReference>
<protein>
    <submittedName>
        <fullName evidence="3">LysM peptidoglycan-binding domain-containing protein</fullName>
    </submittedName>
</protein>
<accession>A0ABT7DY37</accession>
<dbReference type="Pfam" id="PF01476">
    <property type="entry name" value="LysM"/>
    <property type="match status" value="1"/>
</dbReference>
<gene>
    <name evidence="3" type="ORF">PZA18_13105</name>
</gene>
<keyword evidence="1" id="KW-0732">Signal</keyword>
<comment type="caution">
    <text evidence="3">The sequence shown here is derived from an EMBL/GenBank/DDBJ whole genome shotgun (WGS) entry which is preliminary data.</text>
</comment>
<dbReference type="InterPro" id="IPR018392">
    <property type="entry name" value="LysM"/>
</dbReference>
<feature type="chain" id="PRO_5046312823" evidence="1">
    <location>
        <begin position="22"/>
        <end position="351"/>
    </location>
</feature>
<keyword evidence="4" id="KW-1185">Reference proteome</keyword>
<evidence type="ECO:0000313" key="3">
    <source>
        <dbReference type="EMBL" id="MDK2124986.1"/>
    </source>
</evidence>
<dbReference type="EMBL" id="JARRAF010000014">
    <property type="protein sequence ID" value="MDK2124986.1"/>
    <property type="molecule type" value="Genomic_DNA"/>
</dbReference>
<sequence length="351" mass="39339">MRKTIISLVLLASWAVMPAQAAEEPVTLKDTAPDRYVVVKGDTLWGISGKFLKDPWKWPQIWKMNKEEIKNPHWIYPGDVIVLDMIDGQPRLRLLKNDQTDRLRQGPLRLSPQTRITLFDEQPAASIPASVIDPFLAKPLIVEPDAFKKAPRVALGPDERVIVSSAERAYVTDLEANIGDKVQLYRGGKPLKDPDTGEVLGFEVEYIADAKVMDIADVSTLRITKMRQEVSVGDRVMPTVDLQYLNYVPHVPEKDVEGKVISTYGGVDDAGSLSTVAINLGSQDGLEPGHVLFSYKKPRKVRKESRYEADRYTPPVKSGNVFIYRVFNRVSYGLVLDSTMPVTLLDEVRKP</sequence>
<feature type="signal peptide" evidence="1">
    <location>
        <begin position="1"/>
        <end position="21"/>
    </location>
</feature>
<dbReference type="Proteomes" id="UP001172778">
    <property type="component" value="Unassembled WGS sequence"/>
</dbReference>
<dbReference type="CDD" id="cd00118">
    <property type="entry name" value="LysM"/>
    <property type="match status" value="1"/>
</dbReference>
<feature type="domain" description="LysM" evidence="2">
    <location>
        <begin position="34"/>
        <end position="83"/>
    </location>
</feature>
<dbReference type="PANTHER" id="PTHR34700:SF4">
    <property type="entry name" value="PHAGE-LIKE ELEMENT PBSX PROTEIN XKDP"/>
    <property type="match status" value="1"/>
</dbReference>
<dbReference type="InterPro" id="IPR052196">
    <property type="entry name" value="Bact_Kbp"/>
</dbReference>
<evidence type="ECO:0000256" key="1">
    <source>
        <dbReference type="SAM" id="SignalP"/>
    </source>
</evidence>
<organism evidence="3 4">
    <name type="scientific">Parachitinimonas caeni</name>
    <dbReference type="NCBI Taxonomy" id="3031301"/>
    <lineage>
        <taxon>Bacteria</taxon>
        <taxon>Pseudomonadati</taxon>
        <taxon>Pseudomonadota</taxon>
        <taxon>Betaproteobacteria</taxon>
        <taxon>Neisseriales</taxon>
        <taxon>Chitinibacteraceae</taxon>
        <taxon>Parachitinimonas</taxon>
    </lineage>
</organism>
<dbReference type="InterPro" id="IPR036779">
    <property type="entry name" value="LysM_dom_sf"/>
</dbReference>
<dbReference type="SUPFAM" id="SSF54106">
    <property type="entry name" value="LysM domain"/>
    <property type="match status" value="1"/>
</dbReference>
<evidence type="ECO:0000313" key="4">
    <source>
        <dbReference type="Proteomes" id="UP001172778"/>
    </source>
</evidence>
<proteinExistence type="predicted"/>
<reference evidence="3" key="1">
    <citation type="submission" date="2023-03" db="EMBL/GenBank/DDBJ databases">
        <title>Chitinimonas shenzhenensis gen. nov., sp. nov., a novel member of family Burkholderiaceae isolated from activated sludge collected in Shen Zhen, China.</title>
        <authorList>
            <person name="Wang X."/>
        </authorList>
    </citation>
    <scope>NUCLEOTIDE SEQUENCE</scope>
    <source>
        <strain evidence="3">DQS-5</strain>
    </source>
</reference>
<dbReference type="RefSeq" id="WP_284101300.1">
    <property type="nucleotide sequence ID" value="NZ_JARRAF010000014.1"/>
</dbReference>
<dbReference type="PANTHER" id="PTHR34700">
    <property type="entry name" value="POTASSIUM BINDING PROTEIN KBP"/>
    <property type="match status" value="1"/>
</dbReference>
<dbReference type="PROSITE" id="PS51782">
    <property type="entry name" value="LYSM"/>
    <property type="match status" value="1"/>
</dbReference>
<name>A0ABT7DY37_9NEIS</name>
<evidence type="ECO:0000259" key="2">
    <source>
        <dbReference type="PROSITE" id="PS51782"/>
    </source>
</evidence>